<feature type="compositionally biased region" description="Low complexity" evidence="1">
    <location>
        <begin position="94"/>
        <end position="106"/>
    </location>
</feature>
<evidence type="ECO:0000313" key="3">
    <source>
        <dbReference type="Proteomes" id="UP000064967"/>
    </source>
</evidence>
<evidence type="ECO:0000256" key="1">
    <source>
        <dbReference type="SAM" id="MobiDB-lite"/>
    </source>
</evidence>
<protein>
    <submittedName>
        <fullName evidence="2">Uncharacterized protein</fullName>
    </submittedName>
</protein>
<dbReference type="InterPro" id="IPR045757">
    <property type="entry name" value="DUF6184"/>
</dbReference>
<proteinExistence type="predicted"/>
<feature type="region of interest" description="Disordered" evidence="1">
    <location>
        <begin position="20"/>
        <end position="106"/>
    </location>
</feature>
<sequence length="197" mass="19774">MLPNLRVLVALVPVTIAVGCGGSSSQPRSASSQTTSGATNPYNDLRTVDSAGYVDNAGRTEEVTAGATPTVRGRGEGIVAPRPPESTSGSSEVPPSGAPATAPATATEAVPRLVRALCDRESACERVGTAARYASADSCMAEKRQNVESLLEAGCPKGVASSAFGACLGAIRVASCEPSAVQVGTLPACRAEAVCPK</sequence>
<accession>A0A0K1QBY2</accession>
<gene>
    <name evidence="2" type="ORF">AKJ09_09912</name>
</gene>
<keyword evidence="3" id="KW-1185">Reference proteome</keyword>
<dbReference type="Pfam" id="PF19682">
    <property type="entry name" value="DUF6184"/>
    <property type="match status" value="1"/>
</dbReference>
<dbReference type="Proteomes" id="UP000064967">
    <property type="component" value="Chromosome"/>
</dbReference>
<dbReference type="EMBL" id="CP012333">
    <property type="protein sequence ID" value="AKV03249.1"/>
    <property type="molecule type" value="Genomic_DNA"/>
</dbReference>
<evidence type="ECO:0000313" key="2">
    <source>
        <dbReference type="EMBL" id="AKV03249.1"/>
    </source>
</evidence>
<dbReference type="PROSITE" id="PS51257">
    <property type="entry name" value="PROKAR_LIPOPROTEIN"/>
    <property type="match status" value="1"/>
</dbReference>
<organism evidence="2 3">
    <name type="scientific">Labilithrix luteola</name>
    <dbReference type="NCBI Taxonomy" id="1391654"/>
    <lineage>
        <taxon>Bacteria</taxon>
        <taxon>Pseudomonadati</taxon>
        <taxon>Myxococcota</taxon>
        <taxon>Polyangia</taxon>
        <taxon>Polyangiales</taxon>
        <taxon>Labilitrichaceae</taxon>
        <taxon>Labilithrix</taxon>
    </lineage>
</organism>
<dbReference type="AlphaFoldDB" id="A0A0K1QBY2"/>
<dbReference type="KEGG" id="llu:AKJ09_09912"/>
<name>A0A0K1QBY2_9BACT</name>
<dbReference type="RefSeq" id="WP_146654046.1">
    <property type="nucleotide sequence ID" value="NZ_CP012333.1"/>
</dbReference>
<reference evidence="2 3" key="1">
    <citation type="submission" date="2015-08" db="EMBL/GenBank/DDBJ databases">
        <authorList>
            <person name="Babu N.S."/>
            <person name="Beckwith C.J."/>
            <person name="Beseler K.G."/>
            <person name="Brison A."/>
            <person name="Carone J.V."/>
            <person name="Caskin T.P."/>
            <person name="Diamond M."/>
            <person name="Durham M.E."/>
            <person name="Foxe J.M."/>
            <person name="Go M."/>
            <person name="Henderson B.A."/>
            <person name="Jones I.B."/>
            <person name="McGettigan J.A."/>
            <person name="Micheletti S.J."/>
            <person name="Nasrallah M.E."/>
            <person name="Ortiz D."/>
            <person name="Piller C.R."/>
            <person name="Privatt S.R."/>
            <person name="Schneider S.L."/>
            <person name="Sharp S."/>
            <person name="Smith T.C."/>
            <person name="Stanton J.D."/>
            <person name="Ullery H.E."/>
            <person name="Wilson R.J."/>
            <person name="Serrano M.G."/>
            <person name="Buck G."/>
            <person name="Lee V."/>
            <person name="Wang Y."/>
            <person name="Carvalho R."/>
            <person name="Voegtly L."/>
            <person name="Shi R."/>
            <person name="Duckworth R."/>
            <person name="Johnson A."/>
            <person name="Loviza R."/>
            <person name="Walstead R."/>
            <person name="Shah Z."/>
            <person name="Kiflezghi M."/>
            <person name="Wade K."/>
            <person name="Ball S.L."/>
            <person name="Bradley K.W."/>
            <person name="Asai D.J."/>
            <person name="Bowman C.A."/>
            <person name="Russell D.A."/>
            <person name="Pope W.H."/>
            <person name="Jacobs-Sera D."/>
            <person name="Hendrix R.W."/>
            <person name="Hatfull G.F."/>
        </authorList>
    </citation>
    <scope>NUCLEOTIDE SEQUENCE [LARGE SCALE GENOMIC DNA]</scope>
    <source>
        <strain evidence="2 3">DSM 27648</strain>
    </source>
</reference>
<feature type="compositionally biased region" description="Low complexity" evidence="1">
    <location>
        <begin position="23"/>
        <end position="36"/>
    </location>
</feature>